<accession>A0A1G9AEB2</accession>
<dbReference type="InterPro" id="IPR025997">
    <property type="entry name" value="SBP_2_dom"/>
</dbReference>
<keyword evidence="6" id="KW-0762">Sugar transport</keyword>
<feature type="signal peptide" evidence="4">
    <location>
        <begin position="1"/>
        <end position="20"/>
    </location>
</feature>
<evidence type="ECO:0000256" key="2">
    <source>
        <dbReference type="ARBA" id="ARBA00007639"/>
    </source>
</evidence>
<sequence length="358" mass="40798">MLLRLFLFLFCLFGSLAAHATSVVFLNPGRSTEVFWVGYTRFMQAAADDLGFELTVLYGERDTQRTLQQARETLDSEVLPDYLLFVNEEHAGPEILRLAAGKPIKLFSVNSHLTEEQQRYTGNTRENHPNWIGSMVPNDEEAGYLMARELFVQAEQGTSGEIELIAFAGNRQTPASRIREAGLQRALAEHPRVRLRQMVYGEWSRQRAYEQAQLLLPRYPQTRVIWAANDEMAFGAMQALEERHKVPGKDVLFSALNTSREVLQARIDGRISALVGGHFTLGGWALVLLRDYESGLDFAAHGGKDRQVLLFRLLDEKQSRRLMQRQEQKGFGLDFWKFTLQGRPGVEDYRFSLDALLD</sequence>
<organism evidence="6 7">
    <name type="scientific">Pseudomonas indica</name>
    <dbReference type="NCBI Taxonomy" id="137658"/>
    <lineage>
        <taxon>Bacteria</taxon>
        <taxon>Pseudomonadati</taxon>
        <taxon>Pseudomonadota</taxon>
        <taxon>Gammaproteobacteria</taxon>
        <taxon>Pseudomonadales</taxon>
        <taxon>Pseudomonadaceae</taxon>
        <taxon>Pseudomonas</taxon>
    </lineage>
</organism>
<dbReference type="PANTHER" id="PTHR46847">
    <property type="entry name" value="D-ALLOSE-BINDING PERIPLASMIC PROTEIN-RELATED"/>
    <property type="match status" value="1"/>
</dbReference>
<evidence type="ECO:0000256" key="1">
    <source>
        <dbReference type="ARBA" id="ARBA00004196"/>
    </source>
</evidence>
<dbReference type="GO" id="GO:0030246">
    <property type="term" value="F:carbohydrate binding"/>
    <property type="evidence" value="ECO:0007669"/>
    <property type="project" value="UniProtKB-ARBA"/>
</dbReference>
<dbReference type="AlphaFoldDB" id="A0A1G9AEB2"/>
<dbReference type="Pfam" id="PF13407">
    <property type="entry name" value="Peripla_BP_4"/>
    <property type="match status" value="1"/>
</dbReference>
<dbReference type="GO" id="GO:0030313">
    <property type="term" value="C:cell envelope"/>
    <property type="evidence" value="ECO:0007669"/>
    <property type="project" value="UniProtKB-SubCell"/>
</dbReference>
<dbReference type="GO" id="GO:0055085">
    <property type="term" value="P:transmembrane transport"/>
    <property type="evidence" value="ECO:0007669"/>
    <property type="project" value="UniProtKB-ARBA"/>
</dbReference>
<proteinExistence type="inferred from homology"/>
<keyword evidence="7" id="KW-1185">Reference proteome</keyword>
<reference evidence="6 7" key="1">
    <citation type="submission" date="2016-10" db="EMBL/GenBank/DDBJ databases">
        <authorList>
            <person name="de Groot N.N."/>
        </authorList>
    </citation>
    <scope>NUCLEOTIDE SEQUENCE [LARGE SCALE GENOMIC DNA]</scope>
    <source>
        <strain evidence="6 7">JCM 21544</strain>
    </source>
</reference>
<evidence type="ECO:0000256" key="4">
    <source>
        <dbReference type="SAM" id="SignalP"/>
    </source>
</evidence>
<feature type="chain" id="PRO_5011489811" evidence="4">
    <location>
        <begin position="21"/>
        <end position="358"/>
    </location>
</feature>
<dbReference type="CDD" id="cd06324">
    <property type="entry name" value="PBP1_ABC_sugar_binding-like"/>
    <property type="match status" value="1"/>
</dbReference>
<evidence type="ECO:0000313" key="7">
    <source>
        <dbReference type="Proteomes" id="UP000198706"/>
    </source>
</evidence>
<dbReference type="Gene3D" id="3.40.50.2300">
    <property type="match status" value="2"/>
</dbReference>
<dbReference type="EMBL" id="FNFD01000005">
    <property type="protein sequence ID" value="SDK25593.1"/>
    <property type="molecule type" value="Genomic_DNA"/>
</dbReference>
<keyword evidence="3 4" id="KW-0732">Signal</keyword>
<feature type="domain" description="Periplasmic binding protein" evidence="5">
    <location>
        <begin position="23"/>
        <end position="279"/>
    </location>
</feature>
<dbReference type="RefSeq" id="WP_084335226.1">
    <property type="nucleotide sequence ID" value="NZ_FNFD01000005.1"/>
</dbReference>
<evidence type="ECO:0000256" key="3">
    <source>
        <dbReference type="ARBA" id="ARBA00022729"/>
    </source>
</evidence>
<protein>
    <submittedName>
        <fullName evidence="6">ABC-type sugar transport system, substrate-binding protein, contains N-terminal xre family HTH domain</fullName>
    </submittedName>
</protein>
<gene>
    <name evidence="6" type="ORF">SAMN05216186_105186</name>
</gene>
<evidence type="ECO:0000259" key="5">
    <source>
        <dbReference type="Pfam" id="PF13407"/>
    </source>
</evidence>
<name>A0A1G9AEB2_9PSED</name>
<evidence type="ECO:0000313" key="6">
    <source>
        <dbReference type="EMBL" id="SDK25593.1"/>
    </source>
</evidence>
<comment type="subcellular location">
    <subcellularLocation>
        <location evidence="1">Cell envelope</location>
    </subcellularLocation>
</comment>
<keyword evidence="6" id="KW-0813">Transport</keyword>
<dbReference type="Proteomes" id="UP000198706">
    <property type="component" value="Unassembled WGS sequence"/>
</dbReference>
<comment type="similarity">
    <text evidence="2">Belongs to the bacterial solute-binding protein 2 family.</text>
</comment>
<dbReference type="STRING" id="137658.SAMN05216186_105186"/>
<dbReference type="InterPro" id="IPR028082">
    <property type="entry name" value="Peripla_BP_I"/>
</dbReference>
<dbReference type="PANTHER" id="PTHR46847:SF2">
    <property type="entry name" value="ABC TRANSPORTER SUGAR-BINDING PROTEIN"/>
    <property type="match status" value="1"/>
</dbReference>
<dbReference type="SUPFAM" id="SSF53822">
    <property type="entry name" value="Periplasmic binding protein-like I"/>
    <property type="match status" value="1"/>
</dbReference>